<keyword evidence="5" id="KW-0238">DNA-binding</keyword>
<dbReference type="Gene3D" id="3.30.1490.190">
    <property type="match status" value="1"/>
</dbReference>
<comment type="similarity">
    <text evidence="1">Belongs to the Fur family.</text>
</comment>
<evidence type="ECO:0000313" key="7">
    <source>
        <dbReference type="EMBL" id="MFD2169099.1"/>
    </source>
</evidence>
<sequence length="152" mass="17191">MHRSSFAKSLADLKSRGVRLTPQRQMILRYLKETHEHPTAEQIYHQVSQEFASISMATVYNTLHRLTELGVIRELSYGDMSSRYDGNDSEHAHLVCEVCGKVADVPCPPIERFTSPELFAHGYAVGSYRLEFYGHCPDCQQSGAGQRDSELN</sequence>
<dbReference type="CDD" id="cd07153">
    <property type="entry name" value="Fur_like"/>
    <property type="match status" value="1"/>
</dbReference>
<comment type="caution">
    <text evidence="7">The sequence shown here is derived from an EMBL/GenBank/DDBJ whole genome shotgun (WGS) entry which is preliminary data.</text>
</comment>
<dbReference type="InterPro" id="IPR002481">
    <property type="entry name" value="FUR"/>
</dbReference>
<dbReference type="Proteomes" id="UP001597343">
    <property type="component" value="Unassembled WGS sequence"/>
</dbReference>
<keyword evidence="2" id="KW-0678">Repressor</keyword>
<dbReference type="PANTHER" id="PTHR33202:SF7">
    <property type="entry name" value="FERRIC UPTAKE REGULATION PROTEIN"/>
    <property type="match status" value="1"/>
</dbReference>
<evidence type="ECO:0000256" key="3">
    <source>
        <dbReference type="ARBA" id="ARBA00022833"/>
    </source>
</evidence>
<evidence type="ECO:0000256" key="4">
    <source>
        <dbReference type="ARBA" id="ARBA00023015"/>
    </source>
</evidence>
<proteinExistence type="inferred from homology"/>
<dbReference type="InterPro" id="IPR043135">
    <property type="entry name" value="Fur_C"/>
</dbReference>
<protein>
    <submittedName>
        <fullName evidence="7">Fur family transcriptional regulator</fullName>
    </submittedName>
</protein>
<evidence type="ECO:0000256" key="5">
    <source>
        <dbReference type="ARBA" id="ARBA00023125"/>
    </source>
</evidence>
<evidence type="ECO:0000256" key="6">
    <source>
        <dbReference type="ARBA" id="ARBA00023163"/>
    </source>
</evidence>
<keyword evidence="4" id="KW-0805">Transcription regulation</keyword>
<evidence type="ECO:0000313" key="8">
    <source>
        <dbReference type="Proteomes" id="UP001597343"/>
    </source>
</evidence>
<dbReference type="RefSeq" id="WP_386044149.1">
    <property type="nucleotide sequence ID" value="NZ_JBHUIO010000002.1"/>
</dbReference>
<dbReference type="InterPro" id="IPR036388">
    <property type="entry name" value="WH-like_DNA-bd_sf"/>
</dbReference>
<dbReference type="SUPFAM" id="SSF46785">
    <property type="entry name" value="Winged helix' DNA-binding domain"/>
    <property type="match status" value="1"/>
</dbReference>
<name>A0ABW4ZTX8_9BACL</name>
<dbReference type="Pfam" id="PF01475">
    <property type="entry name" value="FUR"/>
    <property type="match status" value="1"/>
</dbReference>
<keyword evidence="3" id="KW-0862">Zinc</keyword>
<organism evidence="7 8">
    <name type="scientific">Tumebacillus lipolyticus</name>
    <dbReference type="NCBI Taxonomy" id="1280370"/>
    <lineage>
        <taxon>Bacteria</taxon>
        <taxon>Bacillati</taxon>
        <taxon>Bacillota</taxon>
        <taxon>Bacilli</taxon>
        <taxon>Bacillales</taxon>
        <taxon>Alicyclobacillaceae</taxon>
        <taxon>Tumebacillus</taxon>
    </lineage>
</organism>
<dbReference type="PANTHER" id="PTHR33202">
    <property type="entry name" value="ZINC UPTAKE REGULATION PROTEIN"/>
    <property type="match status" value="1"/>
</dbReference>
<evidence type="ECO:0000256" key="1">
    <source>
        <dbReference type="ARBA" id="ARBA00007957"/>
    </source>
</evidence>
<dbReference type="Gene3D" id="1.10.10.10">
    <property type="entry name" value="Winged helix-like DNA-binding domain superfamily/Winged helix DNA-binding domain"/>
    <property type="match status" value="1"/>
</dbReference>
<keyword evidence="6" id="KW-0804">Transcription</keyword>
<gene>
    <name evidence="7" type="ORF">ACFSOY_03585</name>
</gene>
<accession>A0ABW4ZTX8</accession>
<evidence type="ECO:0000256" key="2">
    <source>
        <dbReference type="ARBA" id="ARBA00022491"/>
    </source>
</evidence>
<reference evidence="8" key="1">
    <citation type="journal article" date="2019" name="Int. J. Syst. Evol. Microbiol.">
        <title>The Global Catalogue of Microorganisms (GCM) 10K type strain sequencing project: providing services to taxonomists for standard genome sequencing and annotation.</title>
        <authorList>
            <consortium name="The Broad Institute Genomics Platform"/>
            <consortium name="The Broad Institute Genome Sequencing Center for Infectious Disease"/>
            <person name="Wu L."/>
            <person name="Ma J."/>
        </authorList>
    </citation>
    <scope>NUCLEOTIDE SEQUENCE [LARGE SCALE GENOMIC DNA]</scope>
    <source>
        <strain evidence="8">CGMCC 1.13574</strain>
    </source>
</reference>
<keyword evidence="8" id="KW-1185">Reference proteome</keyword>
<dbReference type="EMBL" id="JBHUIO010000002">
    <property type="protein sequence ID" value="MFD2169099.1"/>
    <property type="molecule type" value="Genomic_DNA"/>
</dbReference>
<dbReference type="InterPro" id="IPR036390">
    <property type="entry name" value="WH_DNA-bd_sf"/>
</dbReference>